<feature type="repeat" description="WD" evidence="6">
    <location>
        <begin position="354"/>
        <end position="390"/>
    </location>
</feature>
<dbReference type="InterPro" id="IPR059104">
    <property type="entry name" value="Beta-prop_EIPR1-like"/>
</dbReference>
<accession>A0A9P5TIN3</accession>
<dbReference type="InterPro" id="IPR036322">
    <property type="entry name" value="WD40_repeat_dom_sf"/>
</dbReference>
<evidence type="ECO:0000256" key="2">
    <source>
        <dbReference type="ARBA" id="ARBA00022574"/>
    </source>
</evidence>
<evidence type="ECO:0000259" key="9">
    <source>
        <dbReference type="Pfam" id="PF23609"/>
    </source>
</evidence>
<dbReference type="InterPro" id="IPR015943">
    <property type="entry name" value="WD40/YVTN_repeat-like_dom_sf"/>
</dbReference>
<feature type="compositionally biased region" description="Basic and acidic residues" evidence="7">
    <location>
        <begin position="10"/>
        <end position="32"/>
    </location>
</feature>
<evidence type="ECO:0000256" key="5">
    <source>
        <dbReference type="ARBA" id="ARBA00040876"/>
    </source>
</evidence>
<feature type="repeat" description="WD" evidence="6">
    <location>
        <begin position="308"/>
        <end position="350"/>
    </location>
</feature>
<feature type="repeat" description="WD" evidence="6">
    <location>
        <begin position="401"/>
        <end position="435"/>
    </location>
</feature>
<feature type="compositionally biased region" description="Acidic residues" evidence="7">
    <location>
        <begin position="33"/>
        <end position="56"/>
    </location>
</feature>
<dbReference type="PANTHER" id="PTHR45903:SF1">
    <property type="entry name" value="GLUTAMATE-RICH WD REPEAT-CONTAINING PROTEIN 1"/>
    <property type="match status" value="1"/>
</dbReference>
<keyword evidence="3" id="KW-0677">Repeat</keyword>
<protein>
    <recommendedName>
        <fullName evidence="5">Glutamate-rich WD repeat-containing protein 1</fullName>
    </recommendedName>
</protein>
<organism evidence="10 11">
    <name type="scientific">Gymnopilus junonius</name>
    <name type="common">Spectacular rustgill mushroom</name>
    <name type="synonym">Gymnopilus spectabilis subsp. junonius</name>
    <dbReference type="NCBI Taxonomy" id="109634"/>
    <lineage>
        <taxon>Eukaryota</taxon>
        <taxon>Fungi</taxon>
        <taxon>Dikarya</taxon>
        <taxon>Basidiomycota</taxon>
        <taxon>Agaricomycotina</taxon>
        <taxon>Agaricomycetes</taxon>
        <taxon>Agaricomycetidae</taxon>
        <taxon>Agaricales</taxon>
        <taxon>Agaricineae</taxon>
        <taxon>Hymenogastraceae</taxon>
        <taxon>Gymnopilus</taxon>
    </lineage>
</organism>
<dbReference type="PROSITE" id="PS50082">
    <property type="entry name" value="WD_REPEATS_2"/>
    <property type="match status" value="3"/>
</dbReference>
<dbReference type="PRINTS" id="PR00320">
    <property type="entry name" value="GPROTEINBRPT"/>
</dbReference>
<dbReference type="SMART" id="SM00320">
    <property type="entry name" value="WD40"/>
    <property type="match status" value="5"/>
</dbReference>
<evidence type="ECO:0000256" key="1">
    <source>
        <dbReference type="ARBA" id="ARBA00004123"/>
    </source>
</evidence>
<dbReference type="EMBL" id="JADNYJ010000136">
    <property type="protein sequence ID" value="KAF8880898.1"/>
    <property type="molecule type" value="Genomic_DNA"/>
</dbReference>
<feature type="domain" description="EIPR1-like beta-propeller" evidence="9">
    <location>
        <begin position="307"/>
        <end position="433"/>
    </location>
</feature>
<dbReference type="GO" id="GO:0042254">
    <property type="term" value="P:ribosome biogenesis"/>
    <property type="evidence" value="ECO:0007669"/>
    <property type="project" value="TreeGrafter"/>
</dbReference>
<evidence type="ECO:0000256" key="4">
    <source>
        <dbReference type="ARBA" id="ARBA00023242"/>
    </source>
</evidence>
<sequence length="496" mass="55976">MVKRPQRPTEATKEDQRSKLAKHEGVQVRERVDLDDDQAGEFEDPWEDEIESEDEEGNRSNEMDIDSETEKIEEEGHEPQSKPFILGVDEVPEGHTLEADDSVYIMRHNLSLEWSCLSFDVLRDNLGDERHQFPTSAYIVAGSQAHRAQDNVLFVAKMSSLHRTQTHDDSDEDDDEDDDALDEDPIVEHVSIPHAGVVNRVRTQRLYAPTLPPASQSYFTATFSETGKVHIYNVRPLIESLDVPGYSLDKDLHFKPPFTINSHSSEGYAMDWNAPSASSLSLLTGDNDAKIYLTTASNSDFRVAPRAFTSHMSSVEDLQWSPTEITVFASCSSDRSIRVWDIRSTNRQNMASISEAHSSDVNVISWNRSTSYLLVSGDDNGEIKVWDLRNIKDSKPHVVQFNWHKRPITSIEWHPTEDSVFAASGDDHQVSLWDLALEADDDVMASDPDDASVIPPQLLFTHHHECVKELHWHPQIPDALLSTGIDAVNIFKPVTK</sequence>
<dbReference type="SUPFAM" id="SSF50978">
    <property type="entry name" value="WD40 repeat-like"/>
    <property type="match status" value="1"/>
</dbReference>
<dbReference type="GO" id="GO:0005730">
    <property type="term" value="C:nucleolus"/>
    <property type="evidence" value="ECO:0007669"/>
    <property type="project" value="TreeGrafter"/>
</dbReference>
<dbReference type="PROSITE" id="PS50294">
    <property type="entry name" value="WD_REPEATS_REGION"/>
    <property type="match status" value="3"/>
</dbReference>
<dbReference type="Gene3D" id="2.130.10.10">
    <property type="entry name" value="YVTN repeat-like/Quinoprotein amine dehydrogenase"/>
    <property type="match status" value="1"/>
</dbReference>
<comment type="subcellular location">
    <subcellularLocation>
        <location evidence="1">Nucleus</location>
    </subcellularLocation>
</comment>
<gene>
    <name evidence="10" type="ORF">CPB84DRAFT_1687421</name>
</gene>
<dbReference type="AlphaFoldDB" id="A0A9P5TIN3"/>
<feature type="domain" description="Histone-binding protein RBBP4-like N-terminal" evidence="8">
    <location>
        <begin position="97"/>
        <end position="162"/>
    </location>
</feature>
<name>A0A9P5TIN3_GYMJU</name>
<dbReference type="InterPro" id="IPR001680">
    <property type="entry name" value="WD40_rpt"/>
</dbReference>
<dbReference type="OrthoDB" id="2161379at2759"/>
<dbReference type="PANTHER" id="PTHR45903">
    <property type="entry name" value="GLUTAMATE-RICH WD REPEAT-CONTAINING PROTEIN 1"/>
    <property type="match status" value="1"/>
</dbReference>
<reference evidence="10" key="1">
    <citation type="submission" date="2020-11" db="EMBL/GenBank/DDBJ databases">
        <authorList>
            <consortium name="DOE Joint Genome Institute"/>
            <person name="Ahrendt S."/>
            <person name="Riley R."/>
            <person name="Andreopoulos W."/>
            <person name="LaButti K."/>
            <person name="Pangilinan J."/>
            <person name="Ruiz-duenas F.J."/>
            <person name="Barrasa J.M."/>
            <person name="Sanchez-Garcia M."/>
            <person name="Camarero S."/>
            <person name="Miyauchi S."/>
            <person name="Serrano A."/>
            <person name="Linde D."/>
            <person name="Babiker R."/>
            <person name="Drula E."/>
            <person name="Ayuso-Fernandez I."/>
            <person name="Pacheco R."/>
            <person name="Padilla G."/>
            <person name="Ferreira P."/>
            <person name="Barriuso J."/>
            <person name="Kellner H."/>
            <person name="Castanera R."/>
            <person name="Alfaro M."/>
            <person name="Ramirez L."/>
            <person name="Pisabarro A.G."/>
            <person name="Kuo A."/>
            <person name="Tritt A."/>
            <person name="Lipzen A."/>
            <person name="He G."/>
            <person name="Yan M."/>
            <person name="Ng V."/>
            <person name="Cullen D."/>
            <person name="Martin F."/>
            <person name="Rosso M.-N."/>
            <person name="Henrissat B."/>
            <person name="Hibbett D."/>
            <person name="Martinez A.T."/>
            <person name="Grigoriev I.V."/>
        </authorList>
    </citation>
    <scope>NUCLEOTIDE SEQUENCE</scope>
    <source>
        <strain evidence="10">AH 44721</strain>
    </source>
</reference>
<dbReference type="Pfam" id="PF23609">
    <property type="entry name" value="Beta-prop_EIPR1"/>
    <property type="match status" value="1"/>
</dbReference>
<evidence type="ECO:0000259" key="8">
    <source>
        <dbReference type="Pfam" id="PF12265"/>
    </source>
</evidence>
<evidence type="ECO:0000313" key="10">
    <source>
        <dbReference type="EMBL" id="KAF8880898.1"/>
    </source>
</evidence>
<evidence type="ECO:0000313" key="11">
    <source>
        <dbReference type="Proteomes" id="UP000724874"/>
    </source>
</evidence>
<dbReference type="Pfam" id="PF12265">
    <property type="entry name" value="CAF1C_H4-bd"/>
    <property type="match status" value="1"/>
</dbReference>
<dbReference type="InterPro" id="IPR020472">
    <property type="entry name" value="WD40_PAC1"/>
</dbReference>
<dbReference type="InterPro" id="IPR022052">
    <property type="entry name" value="Histone-bd_RBBP4-like_N"/>
</dbReference>
<dbReference type="Proteomes" id="UP000724874">
    <property type="component" value="Unassembled WGS sequence"/>
</dbReference>
<evidence type="ECO:0000256" key="7">
    <source>
        <dbReference type="SAM" id="MobiDB-lite"/>
    </source>
</evidence>
<evidence type="ECO:0000256" key="3">
    <source>
        <dbReference type="ARBA" id="ARBA00022737"/>
    </source>
</evidence>
<keyword evidence="4" id="KW-0539">Nucleus</keyword>
<dbReference type="InterPro" id="IPR051972">
    <property type="entry name" value="Glutamate-rich_WD_repeat"/>
</dbReference>
<comment type="caution">
    <text evidence="10">The sequence shown here is derived from an EMBL/GenBank/DDBJ whole genome shotgun (WGS) entry which is preliminary data.</text>
</comment>
<dbReference type="InterPro" id="IPR019775">
    <property type="entry name" value="WD40_repeat_CS"/>
</dbReference>
<dbReference type="PROSITE" id="PS00678">
    <property type="entry name" value="WD_REPEATS_1"/>
    <property type="match status" value="1"/>
</dbReference>
<keyword evidence="11" id="KW-1185">Reference proteome</keyword>
<feature type="region of interest" description="Disordered" evidence="7">
    <location>
        <begin position="1"/>
        <end position="63"/>
    </location>
</feature>
<keyword evidence="2 6" id="KW-0853">WD repeat</keyword>
<proteinExistence type="predicted"/>
<evidence type="ECO:0000256" key="6">
    <source>
        <dbReference type="PROSITE-ProRule" id="PRU00221"/>
    </source>
</evidence>